<gene>
    <name evidence="2" type="ORF">BT96DRAFT_923661</name>
</gene>
<feature type="compositionally biased region" description="Basic residues" evidence="1">
    <location>
        <begin position="768"/>
        <end position="777"/>
    </location>
</feature>
<feature type="compositionally biased region" description="Polar residues" evidence="1">
    <location>
        <begin position="215"/>
        <end position="229"/>
    </location>
</feature>
<accession>A0A6A4H8V1</accession>
<reference evidence="2" key="1">
    <citation type="journal article" date="2019" name="Environ. Microbiol.">
        <title>Fungal ecological strategies reflected in gene transcription - a case study of two litter decomposers.</title>
        <authorList>
            <person name="Barbi F."/>
            <person name="Kohler A."/>
            <person name="Barry K."/>
            <person name="Baskaran P."/>
            <person name="Daum C."/>
            <person name="Fauchery L."/>
            <person name="Ihrmark K."/>
            <person name="Kuo A."/>
            <person name="LaButti K."/>
            <person name="Lipzen A."/>
            <person name="Morin E."/>
            <person name="Grigoriev I.V."/>
            <person name="Henrissat B."/>
            <person name="Lindahl B."/>
            <person name="Martin F."/>
        </authorList>
    </citation>
    <scope>NUCLEOTIDE SEQUENCE</scope>
    <source>
        <strain evidence="2">JB14</strain>
    </source>
</reference>
<feature type="compositionally biased region" description="Acidic residues" evidence="1">
    <location>
        <begin position="264"/>
        <end position="287"/>
    </location>
</feature>
<protein>
    <submittedName>
        <fullName evidence="2">Uncharacterized protein</fullName>
    </submittedName>
</protein>
<feature type="compositionally biased region" description="Acidic residues" evidence="1">
    <location>
        <begin position="151"/>
        <end position="160"/>
    </location>
</feature>
<feature type="compositionally biased region" description="Low complexity" evidence="1">
    <location>
        <begin position="96"/>
        <end position="118"/>
    </location>
</feature>
<sequence>MAPEQRQMSFGGAGPGLGVGAGFVMTEEQMQERISKMVQDEVERRLVEIREEERGRGLGLVKEEETQEQGVQEQQDKLKDKLKAKQEALVPDLNVESDSLPHSHNSSPSSPSEAVESSAQNSNPNLALPPRKRARLLTFKKVMKVKVAEVKEEEEEADESDLSRASTGVDSLVVGSDEQVRDARRDNQDQQEYKQVRVDADDEEIDFLTDPEWENGNNGEDVTRISGTHQESDRAPREVEKEEILSKPEQVIHGMDLAVVPEGLPDDWQDPEQEEVDQLIDDADMDVDLGMGAGIETTTSISASSSTSTSLSRISRTESASTPPANSQSPAPAPIAMRSSTSTADARPAARRSSTSGSTSAAKSTSSDASATLQNQSARGIETASTPTRSSSPASAASSSSASADDKQTARAWNELPQALAFYQRAVSFVPALNGQLKDRIISIEHAIATNTALPPSPKRTTETPSGFKSSSAGSAYTGSASGVETASLTTQDPDKLSKKSSNKRKLPLDDDEVAEEGHSNQELELQEIITKKRKDDKGKGKAPAVFSHSVSEAGQDQLDQLEPEDEGQWEVPASVCANLDRMESNETSGSGSSSLSSSGVPRSEPFSPLVPAIASPQAIVLSAIETPPSPPSITTVSVPAPPVFVEHDTDLDDQMEVDEVAGALGEFDRGSSVEPSQKEINTKRATRSHTRSQSSQSIRKLGAGSGLTNIKEEEEAEPDLSVAVEIDGDDGSEWEESPQKKKSQTRSKKALTRKTTVKSKSEATKSGKSKSTRKSRQSAVSAINPNDIPGGPLEQEEPDAGESQSIKRMRYVYGSSDEEEVFVRDAVPVKKKRLNVATRRKVSS</sequence>
<evidence type="ECO:0000256" key="1">
    <source>
        <dbReference type="SAM" id="MobiDB-lite"/>
    </source>
</evidence>
<feature type="compositionally biased region" description="Low complexity" evidence="1">
    <location>
        <begin position="383"/>
        <end position="403"/>
    </location>
</feature>
<dbReference type="Proteomes" id="UP000799118">
    <property type="component" value="Unassembled WGS sequence"/>
</dbReference>
<feature type="region of interest" description="Disordered" evidence="1">
    <location>
        <begin position="665"/>
        <end position="809"/>
    </location>
</feature>
<feature type="compositionally biased region" description="Basic and acidic residues" evidence="1">
    <location>
        <begin position="178"/>
        <end position="199"/>
    </location>
</feature>
<feature type="region of interest" description="Disordered" evidence="1">
    <location>
        <begin position="49"/>
        <end position="133"/>
    </location>
</feature>
<feature type="region of interest" description="Disordered" evidence="1">
    <location>
        <begin position="261"/>
        <end position="410"/>
    </location>
</feature>
<evidence type="ECO:0000313" key="2">
    <source>
        <dbReference type="EMBL" id="KAE9394226.1"/>
    </source>
</evidence>
<feature type="region of interest" description="Disordered" evidence="1">
    <location>
        <begin position="1"/>
        <end position="20"/>
    </location>
</feature>
<dbReference type="OrthoDB" id="3071546at2759"/>
<name>A0A6A4H8V1_9AGAR</name>
<feature type="compositionally biased region" description="Basic and acidic residues" evidence="1">
    <location>
        <begin position="74"/>
        <end position="86"/>
    </location>
</feature>
<proteinExistence type="predicted"/>
<feature type="region of interest" description="Disordered" evidence="1">
    <location>
        <begin position="148"/>
        <end position="242"/>
    </location>
</feature>
<evidence type="ECO:0000313" key="3">
    <source>
        <dbReference type="Proteomes" id="UP000799118"/>
    </source>
</evidence>
<feature type="compositionally biased region" description="Acidic residues" evidence="1">
    <location>
        <begin position="727"/>
        <end position="737"/>
    </location>
</feature>
<keyword evidence="3" id="KW-1185">Reference proteome</keyword>
<organism evidence="2 3">
    <name type="scientific">Gymnopus androsaceus JB14</name>
    <dbReference type="NCBI Taxonomy" id="1447944"/>
    <lineage>
        <taxon>Eukaryota</taxon>
        <taxon>Fungi</taxon>
        <taxon>Dikarya</taxon>
        <taxon>Basidiomycota</taxon>
        <taxon>Agaricomycotina</taxon>
        <taxon>Agaricomycetes</taxon>
        <taxon>Agaricomycetidae</taxon>
        <taxon>Agaricales</taxon>
        <taxon>Marasmiineae</taxon>
        <taxon>Omphalotaceae</taxon>
        <taxon>Gymnopus</taxon>
    </lineage>
</organism>
<feature type="compositionally biased region" description="Acidic residues" evidence="1">
    <location>
        <begin position="560"/>
        <end position="569"/>
    </location>
</feature>
<feature type="compositionally biased region" description="Acidic residues" evidence="1">
    <location>
        <begin position="200"/>
        <end position="213"/>
    </location>
</feature>
<feature type="compositionally biased region" description="Basic and acidic residues" evidence="1">
    <location>
        <begin position="230"/>
        <end position="242"/>
    </location>
</feature>
<feature type="compositionally biased region" description="Low complexity" evidence="1">
    <location>
        <begin position="296"/>
        <end position="372"/>
    </location>
</feature>
<feature type="compositionally biased region" description="Basic and acidic residues" evidence="1">
    <location>
        <begin position="530"/>
        <end position="540"/>
    </location>
</feature>
<feature type="compositionally biased region" description="Basic and acidic residues" evidence="1">
    <location>
        <begin position="49"/>
        <end position="64"/>
    </location>
</feature>
<feature type="compositionally biased region" description="Gly residues" evidence="1">
    <location>
        <begin position="11"/>
        <end position="20"/>
    </location>
</feature>
<feature type="compositionally biased region" description="Low complexity" evidence="1">
    <location>
        <begin position="589"/>
        <end position="600"/>
    </location>
</feature>
<feature type="region of interest" description="Disordered" evidence="1">
    <location>
        <begin position="452"/>
        <end position="610"/>
    </location>
</feature>
<dbReference type="EMBL" id="ML769554">
    <property type="protein sequence ID" value="KAE9394226.1"/>
    <property type="molecule type" value="Genomic_DNA"/>
</dbReference>
<dbReference type="AlphaFoldDB" id="A0A6A4H8V1"/>
<feature type="compositionally biased region" description="Basic and acidic residues" evidence="1">
    <location>
        <begin position="667"/>
        <end position="683"/>
    </location>
</feature>
<feature type="compositionally biased region" description="Low complexity" evidence="1">
    <location>
        <begin position="470"/>
        <end position="483"/>
    </location>
</feature>
<feature type="compositionally biased region" description="Polar residues" evidence="1">
    <location>
        <begin position="549"/>
        <end position="559"/>
    </location>
</feature>
<feature type="compositionally biased region" description="Basic residues" evidence="1">
    <location>
        <begin position="741"/>
        <end position="758"/>
    </location>
</feature>